<dbReference type="SUPFAM" id="SSF81901">
    <property type="entry name" value="HCP-like"/>
    <property type="match status" value="1"/>
</dbReference>
<organism evidence="2 3">
    <name type="scientific">Muriicola jejuensis</name>
    <dbReference type="NCBI Taxonomy" id="504488"/>
    <lineage>
        <taxon>Bacteria</taxon>
        <taxon>Pseudomonadati</taxon>
        <taxon>Bacteroidota</taxon>
        <taxon>Flavobacteriia</taxon>
        <taxon>Flavobacteriales</taxon>
        <taxon>Flavobacteriaceae</taxon>
        <taxon>Muriicola</taxon>
    </lineage>
</organism>
<keyword evidence="3" id="KW-1185">Reference proteome</keyword>
<reference evidence="2 3" key="1">
    <citation type="submission" date="2020-01" db="EMBL/GenBank/DDBJ databases">
        <title>Muriicola jejuensis KCTC 22299.</title>
        <authorList>
            <person name="Wang G."/>
        </authorList>
    </citation>
    <scope>NUCLEOTIDE SEQUENCE [LARGE SCALE GENOMIC DNA]</scope>
    <source>
        <strain evidence="2 3">KCTC 22299</strain>
    </source>
</reference>
<dbReference type="Pfam" id="PF19867">
    <property type="entry name" value="DUF6340"/>
    <property type="match status" value="1"/>
</dbReference>
<dbReference type="Proteomes" id="UP000468443">
    <property type="component" value="Unassembled WGS sequence"/>
</dbReference>
<accession>A0A6P0UED3</accession>
<proteinExistence type="predicted"/>
<evidence type="ECO:0008006" key="4">
    <source>
        <dbReference type="Google" id="ProtNLM"/>
    </source>
</evidence>
<dbReference type="AlphaFoldDB" id="A0A6P0UED3"/>
<evidence type="ECO:0000256" key="1">
    <source>
        <dbReference type="SAM" id="SignalP"/>
    </source>
</evidence>
<sequence>MRRWASLLMIFFAAAACKSTYSVTVYNLEPAPVVLSKDMKRIGIVNEVGNKDAYTDIASLEALVKATDQRLTKEGTRAALEGLMAELQKDRRFDTVMILNNTSSLWSTEESKTESIPWKALKELCMQNQLDAVFSLAFYQTDTRISEKRSSMEELDMLRTRVKIPAKELTLETLIENGWRIYDPFEEKVLDEIEVNEQVITQAKGEYALNALRAMTDRADTLMSRSRGSGSTYGMRLKPSNKAVEREIYTKGSPLLVQAKGSVLEADWLEAARLWQMNLSHGKSAIRARACHNMAVLYEIKGDLEKAIEWAIQANSHEEGKRHSNCLEGLKKSAIQKSEAEKQWEAIALLNK</sequence>
<dbReference type="InterPro" id="IPR045921">
    <property type="entry name" value="DUF6340"/>
</dbReference>
<keyword evidence="1" id="KW-0732">Signal</keyword>
<gene>
    <name evidence="2" type="ORF">GWK09_12505</name>
</gene>
<dbReference type="EMBL" id="JAABOP010000004">
    <property type="protein sequence ID" value="NER11347.1"/>
    <property type="molecule type" value="Genomic_DNA"/>
</dbReference>
<feature type="chain" id="PRO_5027060171" description="Tetratricopeptide repeat protein" evidence="1">
    <location>
        <begin position="16"/>
        <end position="352"/>
    </location>
</feature>
<name>A0A6P0UED3_9FLAO</name>
<evidence type="ECO:0000313" key="3">
    <source>
        <dbReference type="Proteomes" id="UP000468443"/>
    </source>
</evidence>
<feature type="signal peptide" evidence="1">
    <location>
        <begin position="1"/>
        <end position="15"/>
    </location>
</feature>
<comment type="caution">
    <text evidence="2">The sequence shown here is derived from an EMBL/GenBank/DDBJ whole genome shotgun (WGS) entry which is preliminary data.</text>
</comment>
<dbReference type="PROSITE" id="PS51257">
    <property type="entry name" value="PROKAR_LIPOPROTEIN"/>
    <property type="match status" value="1"/>
</dbReference>
<evidence type="ECO:0000313" key="2">
    <source>
        <dbReference type="EMBL" id="NER11347.1"/>
    </source>
</evidence>
<protein>
    <recommendedName>
        <fullName evidence="4">Tetratricopeptide repeat protein</fullName>
    </recommendedName>
</protein>